<proteinExistence type="predicted"/>
<feature type="compositionally biased region" description="Basic residues" evidence="1">
    <location>
        <begin position="36"/>
        <end position="46"/>
    </location>
</feature>
<name>A0A8S5TVR6_9CAUD</name>
<accession>A0A8S5TVR6</accession>
<reference evidence="2" key="1">
    <citation type="journal article" date="2021" name="Proc. Natl. Acad. Sci. U.S.A.">
        <title>A Catalog of Tens of Thousands of Viruses from Human Metagenomes Reveals Hidden Associations with Chronic Diseases.</title>
        <authorList>
            <person name="Tisza M.J."/>
            <person name="Buck C.B."/>
        </authorList>
    </citation>
    <scope>NUCLEOTIDE SEQUENCE</scope>
    <source>
        <strain evidence="2">Ctx254</strain>
    </source>
</reference>
<evidence type="ECO:0000313" key="2">
    <source>
        <dbReference type="EMBL" id="DAF86264.1"/>
    </source>
</evidence>
<feature type="region of interest" description="Disordered" evidence="1">
    <location>
        <begin position="31"/>
        <end position="56"/>
    </location>
</feature>
<protein>
    <submittedName>
        <fullName evidence="2">Uncharacterized protein</fullName>
    </submittedName>
</protein>
<feature type="compositionally biased region" description="Polar residues" evidence="1">
    <location>
        <begin position="47"/>
        <end position="56"/>
    </location>
</feature>
<evidence type="ECO:0000256" key="1">
    <source>
        <dbReference type="SAM" id="MobiDB-lite"/>
    </source>
</evidence>
<dbReference type="EMBL" id="BK015941">
    <property type="protein sequence ID" value="DAF86264.1"/>
    <property type="molecule type" value="Genomic_DNA"/>
</dbReference>
<sequence length="56" mass="6873">MPFCPKTHFYFYLHYKKIKILYIVKRKKWASGQRPKFTKSSRRKTCKNPTSVVYSR</sequence>
<organism evidence="2">
    <name type="scientific">Siphoviridae sp. ctx254</name>
    <dbReference type="NCBI Taxonomy" id="2825737"/>
    <lineage>
        <taxon>Viruses</taxon>
        <taxon>Duplodnaviria</taxon>
        <taxon>Heunggongvirae</taxon>
        <taxon>Uroviricota</taxon>
        <taxon>Caudoviricetes</taxon>
    </lineage>
</organism>